<protein>
    <submittedName>
        <fullName evidence="2">STAS domain-containing protein</fullName>
    </submittedName>
</protein>
<dbReference type="Gene3D" id="3.30.750.24">
    <property type="entry name" value="STAS domain"/>
    <property type="match status" value="1"/>
</dbReference>
<organism evidence="2 3">
    <name type="scientific">Maribrevibacterium harenarium</name>
    <dbReference type="NCBI Taxonomy" id="2589817"/>
    <lineage>
        <taxon>Bacteria</taxon>
        <taxon>Pseudomonadati</taxon>
        <taxon>Pseudomonadota</taxon>
        <taxon>Gammaproteobacteria</taxon>
        <taxon>Oceanospirillales</taxon>
        <taxon>Oceanospirillaceae</taxon>
        <taxon>Maribrevibacterium</taxon>
    </lineage>
</organism>
<dbReference type="AlphaFoldDB" id="A0A501X4U5"/>
<comment type="caution">
    <text evidence="2">The sequence shown here is derived from an EMBL/GenBank/DDBJ whole genome shotgun (WGS) entry which is preliminary data.</text>
</comment>
<dbReference type="PANTHER" id="PTHR33495">
    <property type="entry name" value="ANTI-SIGMA FACTOR ANTAGONIST TM_1081-RELATED-RELATED"/>
    <property type="match status" value="1"/>
</dbReference>
<keyword evidence="3" id="KW-1185">Reference proteome</keyword>
<proteinExistence type="predicted"/>
<evidence type="ECO:0000313" key="2">
    <source>
        <dbReference type="EMBL" id="TPE55542.1"/>
    </source>
</evidence>
<dbReference type="Proteomes" id="UP000315901">
    <property type="component" value="Unassembled WGS sequence"/>
</dbReference>
<dbReference type="RefSeq" id="WP_140586592.1">
    <property type="nucleotide sequence ID" value="NZ_VFRR01000001.1"/>
</dbReference>
<dbReference type="SUPFAM" id="SSF52091">
    <property type="entry name" value="SpoIIaa-like"/>
    <property type="match status" value="1"/>
</dbReference>
<name>A0A501X4U5_9GAMM</name>
<sequence length="101" mass="11364">MSISVTVNDIKGIVEISVVGSFDFSLFNEFRDAYSNYIGQYTHFVIDMSMVEYLDSAALGMLLSMKTALGDKAMIELANANGFIRNILMISRFDKRFTITQ</sequence>
<dbReference type="PROSITE" id="PS50801">
    <property type="entry name" value="STAS"/>
    <property type="match status" value="1"/>
</dbReference>
<dbReference type="InterPro" id="IPR002645">
    <property type="entry name" value="STAS_dom"/>
</dbReference>
<dbReference type="EMBL" id="VFRR01000001">
    <property type="protein sequence ID" value="TPE55542.1"/>
    <property type="molecule type" value="Genomic_DNA"/>
</dbReference>
<gene>
    <name evidence="2" type="ORF">FJM67_00380</name>
</gene>
<evidence type="ECO:0000313" key="3">
    <source>
        <dbReference type="Proteomes" id="UP000315901"/>
    </source>
</evidence>
<dbReference type="InterPro" id="IPR036513">
    <property type="entry name" value="STAS_dom_sf"/>
</dbReference>
<reference evidence="2 3" key="1">
    <citation type="submission" date="2019-06" db="EMBL/GenBank/DDBJ databases">
        <title>A novel bacterium of genus Marinomonas, isolated from coastal sand.</title>
        <authorList>
            <person name="Huang H."/>
            <person name="Mo K."/>
            <person name="Hu Y."/>
        </authorList>
    </citation>
    <scope>NUCLEOTIDE SEQUENCE [LARGE SCALE GENOMIC DNA]</scope>
    <source>
        <strain evidence="2 3">HB171799</strain>
    </source>
</reference>
<dbReference type="PANTHER" id="PTHR33495:SF15">
    <property type="entry name" value="STAS DOMAIN-CONTAINING PROTEIN"/>
    <property type="match status" value="1"/>
</dbReference>
<dbReference type="OrthoDB" id="278639at2"/>
<accession>A0A501X4U5</accession>
<evidence type="ECO:0000259" key="1">
    <source>
        <dbReference type="PROSITE" id="PS50801"/>
    </source>
</evidence>
<dbReference type="GO" id="GO:0043856">
    <property type="term" value="F:anti-sigma factor antagonist activity"/>
    <property type="evidence" value="ECO:0007669"/>
    <property type="project" value="TreeGrafter"/>
</dbReference>
<dbReference type="CDD" id="cd07043">
    <property type="entry name" value="STAS_anti-anti-sigma_factors"/>
    <property type="match status" value="1"/>
</dbReference>
<feature type="domain" description="STAS" evidence="1">
    <location>
        <begin position="3"/>
        <end position="101"/>
    </location>
</feature>
<dbReference type="Pfam" id="PF01740">
    <property type="entry name" value="STAS"/>
    <property type="match status" value="1"/>
</dbReference>